<evidence type="ECO:0008006" key="2">
    <source>
        <dbReference type="Google" id="ProtNLM"/>
    </source>
</evidence>
<organism evidence="1">
    <name type="scientific">marine metagenome</name>
    <dbReference type="NCBI Taxonomy" id="408172"/>
    <lineage>
        <taxon>unclassified sequences</taxon>
        <taxon>metagenomes</taxon>
        <taxon>ecological metagenomes</taxon>
    </lineage>
</organism>
<dbReference type="Gene3D" id="3.40.50.150">
    <property type="entry name" value="Vaccinia Virus protein VP39"/>
    <property type="match status" value="1"/>
</dbReference>
<name>A0A382XAD0_9ZZZZ</name>
<feature type="non-terminal residue" evidence="1">
    <location>
        <position position="237"/>
    </location>
</feature>
<protein>
    <recommendedName>
        <fullName evidence="2">Methyltransferase FkbM domain-containing protein</fullName>
    </recommendedName>
</protein>
<gene>
    <name evidence="1" type="ORF">METZ01_LOCUS420990</name>
</gene>
<dbReference type="SUPFAM" id="SSF53335">
    <property type="entry name" value="S-adenosyl-L-methionine-dependent methyltransferases"/>
    <property type="match status" value="1"/>
</dbReference>
<sequence>MINFLKKILPDSYHPLNYLSKRTIEKANGMIQSGPFKGMQYIEEAYSSGICPKLVGTYEKEIQPWIHEVLEIPFDAIIDIGSAEGYYSVGFAIFGKSIKVVSYELSSEARILQLQLAKKNEVEHKIELKHRCENDDLNGDLKKYIRNFILCDVEGYEHALLDMQKLPLLKFSTMVIECHNHVWEEMESSLAKRFGSTHLIQSIRAELNGNPDDYPYTNLIYSILPRKYKNFPILDQR</sequence>
<accession>A0A382XAD0</accession>
<dbReference type="EMBL" id="UINC01166277">
    <property type="protein sequence ID" value="SVD68136.1"/>
    <property type="molecule type" value="Genomic_DNA"/>
</dbReference>
<proteinExistence type="predicted"/>
<evidence type="ECO:0000313" key="1">
    <source>
        <dbReference type="EMBL" id="SVD68136.1"/>
    </source>
</evidence>
<reference evidence="1" key="1">
    <citation type="submission" date="2018-05" db="EMBL/GenBank/DDBJ databases">
        <authorList>
            <person name="Lanie J.A."/>
            <person name="Ng W.-L."/>
            <person name="Kazmierczak K.M."/>
            <person name="Andrzejewski T.M."/>
            <person name="Davidsen T.M."/>
            <person name="Wayne K.J."/>
            <person name="Tettelin H."/>
            <person name="Glass J.I."/>
            <person name="Rusch D."/>
            <person name="Podicherti R."/>
            <person name="Tsui H.-C.T."/>
            <person name="Winkler M.E."/>
        </authorList>
    </citation>
    <scope>NUCLEOTIDE SEQUENCE</scope>
</reference>
<dbReference type="AlphaFoldDB" id="A0A382XAD0"/>
<dbReference type="InterPro" id="IPR029063">
    <property type="entry name" value="SAM-dependent_MTases_sf"/>
</dbReference>